<evidence type="ECO:0000259" key="6">
    <source>
        <dbReference type="PROSITE" id="PS50850"/>
    </source>
</evidence>
<feature type="transmembrane region" description="Helical" evidence="5">
    <location>
        <begin position="230"/>
        <end position="250"/>
    </location>
</feature>
<dbReference type="InterPro" id="IPR050327">
    <property type="entry name" value="Proton-linked_MCT"/>
</dbReference>
<accession>A0A4Z0NIE6</accession>
<feature type="transmembrane region" description="Helical" evidence="5">
    <location>
        <begin position="431"/>
        <end position="453"/>
    </location>
</feature>
<evidence type="ECO:0000256" key="2">
    <source>
        <dbReference type="ARBA" id="ARBA00022989"/>
    </source>
</evidence>
<keyword evidence="3 5" id="KW-0472">Membrane</keyword>
<feature type="transmembrane region" description="Helical" evidence="5">
    <location>
        <begin position="112"/>
        <end position="129"/>
    </location>
</feature>
<dbReference type="PANTHER" id="PTHR11360">
    <property type="entry name" value="MONOCARBOXYLATE TRANSPORTER"/>
    <property type="match status" value="1"/>
</dbReference>
<feature type="transmembrane region" description="Helical" evidence="5">
    <location>
        <begin position="339"/>
        <end position="362"/>
    </location>
</feature>
<dbReference type="OrthoDB" id="9796632at2"/>
<evidence type="ECO:0000256" key="5">
    <source>
        <dbReference type="SAM" id="Phobius"/>
    </source>
</evidence>
<comment type="caution">
    <text evidence="7">The sequence shown here is derived from an EMBL/GenBank/DDBJ whole genome shotgun (WGS) entry which is preliminary data.</text>
</comment>
<dbReference type="Proteomes" id="UP000297535">
    <property type="component" value="Unassembled WGS sequence"/>
</dbReference>
<feature type="transmembrane region" description="Helical" evidence="5">
    <location>
        <begin position="136"/>
        <end position="156"/>
    </location>
</feature>
<dbReference type="InterPro" id="IPR036259">
    <property type="entry name" value="MFS_trans_sf"/>
</dbReference>
<dbReference type="InterPro" id="IPR011701">
    <property type="entry name" value="MFS"/>
</dbReference>
<feature type="transmembrane region" description="Helical" evidence="5">
    <location>
        <begin position="401"/>
        <end position="425"/>
    </location>
</feature>
<reference evidence="7 8" key="1">
    <citation type="submission" date="2019-04" db="EMBL/GenBank/DDBJ databases">
        <authorList>
            <person name="Feng G."/>
            <person name="Zhu H."/>
        </authorList>
    </citation>
    <scope>NUCLEOTIDE SEQUENCE [LARGE SCALE GENOMIC DNA]</scope>
    <source>
        <strain evidence="7 8">6HR-1</strain>
    </source>
</reference>
<feature type="transmembrane region" description="Helical" evidence="5">
    <location>
        <begin position="368"/>
        <end position="389"/>
    </location>
</feature>
<feature type="transmembrane region" description="Helical" evidence="5">
    <location>
        <begin position="271"/>
        <end position="295"/>
    </location>
</feature>
<dbReference type="PROSITE" id="PS50850">
    <property type="entry name" value="MFS"/>
    <property type="match status" value="1"/>
</dbReference>
<dbReference type="GO" id="GO:0022857">
    <property type="term" value="F:transmembrane transporter activity"/>
    <property type="evidence" value="ECO:0007669"/>
    <property type="project" value="InterPro"/>
</dbReference>
<sequence length="465" mass="48435">MRDTAHRSRRGRTGDDEQRRRHPAQRGRGVAPGSLLGRRPGCYSTGKARRRFEDTPVPTSPLPADGLDSAAAWRRLVVSVLLTTIGGVGMWSVVVVLPAVQAEFGAARGAAALPYTLTMVGFAFGGVLMGRLADRFGILAPLVLGGICLFLGYGATALSTSLWQFALAHGILIGLLGSSAAFGPLMADISLWFARRRGIAVSVCAAGNYVAGTLWPPLVQHAVSDFGWRATQFGIGLFCLATMLPLALLMRRRPPVATVERGGRAGSGGTLGLPPSLLQGLLVVAGLACCVAMSMPQVHIVAYCGDLGYGVARGAEMLSLMLGFGIVSRIASGFLADRIGGLPTLLVGSVLQGVALLLYLAFDGLTSLYVISALFGLFQGGIVPAYAIIVRELFPASEAGGRVGVVIMATLFGMALGGWLSGVIFDLTGSYAAAFANGVGWNLLNVAISLWLVQRRAGQGRAVPA</sequence>
<feature type="transmembrane region" description="Helical" evidence="5">
    <location>
        <begin position="162"/>
        <end position="187"/>
    </location>
</feature>
<evidence type="ECO:0000256" key="4">
    <source>
        <dbReference type="SAM" id="MobiDB-lite"/>
    </source>
</evidence>
<dbReference type="InterPro" id="IPR020846">
    <property type="entry name" value="MFS_dom"/>
</dbReference>
<protein>
    <submittedName>
        <fullName evidence="7">MFS transporter</fullName>
    </submittedName>
</protein>
<dbReference type="EMBL" id="SRLB01000022">
    <property type="protein sequence ID" value="TGD96106.1"/>
    <property type="molecule type" value="Genomic_DNA"/>
</dbReference>
<proteinExistence type="predicted"/>
<organism evidence="7 8">
    <name type="scientific">Methylobacterium nonmethylotrophicum</name>
    <dbReference type="NCBI Taxonomy" id="1141884"/>
    <lineage>
        <taxon>Bacteria</taxon>
        <taxon>Pseudomonadati</taxon>
        <taxon>Pseudomonadota</taxon>
        <taxon>Alphaproteobacteria</taxon>
        <taxon>Hyphomicrobiales</taxon>
        <taxon>Methylobacteriaceae</taxon>
        <taxon>Methylobacterium</taxon>
    </lineage>
</organism>
<keyword evidence="8" id="KW-1185">Reference proteome</keyword>
<dbReference type="SUPFAM" id="SSF103473">
    <property type="entry name" value="MFS general substrate transporter"/>
    <property type="match status" value="1"/>
</dbReference>
<evidence type="ECO:0000256" key="1">
    <source>
        <dbReference type="ARBA" id="ARBA00022692"/>
    </source>
</evidence>
<dbReference type="AlphaFoldDB" id="A0A4Z0NIE6"/>
<dbReference type="PANTHER" id="PTHR11360:SF290">
    <property type="entry name" value="MONOCARBOXYLATE MFS PERMEASE"/>
    <property type="match status" value="1"/>
</dbReference>
<feature type="region of interest" description="Disordered" evidence="4">
    <location>
        <begin position="1"/>
        <end position="40"/>
    </location>
</feature>
<feature type="transmembrane region" description="Helical" evidence="5">
    <location>
        <begin position="199"/>
        <end position="218"/>
    </location>
</feature>
<keyword evidence="1 5" id="KW-0812">Transmembrane</keyword>
<dbReference type="CDD" id="cd17355">
    <property type="entry name" value="MFS_YcxA_like"/>
    <property type="match status" value="1"/>
</dbReference>
<evidence type="ECO:0000313" key="8">
    <source>
        <dbReference type="Proteomes" id="UP000297535"/>
    </source>
</evidence>
<dbReference type="Gene3D" id="1.20.1250.20">
    <property type="entry name" value="MFS general substrate transporter like domains"/>
    <property type="match status" value="2"/>
</dbReference>
<dbReference type="Pfam" id="PF07690">
    <property type="entry name" value="MFS_1"/>
    <property type="match status" value="1"/>
</dbReference>
<evidence type="ECO:0000313" key="7">
    <source>
        <dbReference type="EMBL" id="TGD96106.1"/>
    </source>
</evidence>
<keyword evidence="2 5" id="KW-1133">Transmembrane helix</keyword>
<feature type="domain" description="Major facilitator superfamily (MFS) profile" evidence="6">
    <location>
        <begin position="75"/>
        <end position="457"/>
    </location>
</feature>
<evidence type="ECO:0000256" key="3">
    <source>
        <dbReference type="ARBA" id="ARBA00023136"/>
    </source>
</evidence>
<feature type="transmembrane region" description="Helical" evidence="5">
    <location>
        <begin position="76"/>
        <end position="100"/>
    </location>
</feature>
<name>A0A4Z0NIE6_9HYPH</name>
<feature type="compositionally biased region" description="Basic and acidic residues" evidence="4">
    <location>
        <begin position="1"/>
        <end position="19"/>
    </location>
</feature>
<gene>
    <name evidence="7" type="ORF">EU555_25310</name>
</gene>